<comment type="caution">
    <text evidence="17">The sequence shown here is derived from an EMBL/GenBank/DDBJ whole genome shotgun (WGS) entry which is preliminary data.</text>
</comment>
<dbReference type="Pfam" id="PF01852">
    <property type="entry name" value="START"/>
    <property type="match status" value="1"/>
</dbReference>
<feature type="compositionally biased region" description="Low complexity" evidence="14">
    <location>
        <begin position="1"/>
        <end position="10"/>
    </location>
</feature>
<evidence type="ECO:0000256" key="8">
    <source>
        <dbReference type="ARBA" id="ARBA00022824"/>
    </source>
</evidence>
<dbReference type="PROSITE" id="PS50003">
    <property type="entry name" value="PH_DOMAIN"/>
    <property type="match status" value="1"/>
</dbReference>
<keyword evidence="10 13" id="KW-0175">Coiled coil</keyword>
<gene>
    <name evidence="17" type="ORF">CVLEPA_LOCUS29447</name>
</gene>
<evidence type="ECO:0000256" key="5">
    <source>
        <dbReference type="ARBA" id="ARBA00021440"/>
    </source>
</evidence>
<evidence type="ECO:0000313" key="18">
    <source>
        <dbReference type="Proteomes" id="UP001642483"/>
    </source>
</evidence>
<protein>
    <recommendedName>
        <fullName evidence="5">Ceramide transfer protein</fullName>
    </recommendedName>
    <alternativeName>
        <fullName evidence="12">Collagen type IV alpha-3-binding protein</fullName>
    </alternativeName>
</protein>
<dbReference type="Pfam" id="PF00169">
    <property type="entry name" value="PH"/>
    <property type="match status" value="1"/>
</dbReference>
<dbReference type="PANTHER" id="PTHR19308:SF53">
    <property type="entry name" value="CERAMIDE TRANSFER PROTEIN"/>
    <property type="match status" value="1"/>
</dbReference>
<feature type="domain" description="PH" evidence="15">
    <location>
        <begin position="23"/>
        <end position="117"/>
    </location>
</feature>
<evidence type="ECO:0000256" key="13">
    <source>
        <dbReference type="SAM" id="Coils"/>
    </source>
</evidence>
<comment type="subcellular location">
    <subcellularLocation>
        <location evidence="3">Cytoplasm</location>
    </subcellularLocation>
    <subcellularLocation>
        <location evidence="2">Endoplasmic reticulum</location>
    </subcellularLocation>
    <subcellularLocation>
        <location evidence="4">Golgi apparatus</location>
    </subcellularLocation>
</comment>
<feature type="domain" description="START" evidence="16">
    <location>
        <begin position="370"/>
        <end position="580"/>
    </location>
</feature>
<dbReference type="CDD" id="cd13283">
    <property type="entry name" value="PH_GPBP"/>
    <property type="match status" value="1"/>
</dbReference>
<keyword evidence="6" id="KW-0813">Transport</keyword>
<dbReference type="InterPro" id="IPR002913">
    <property type="entry name" value="START_lipid-bd_dom"/>
</dbReference>
<dbReference type="EMBL" id="CAWYQH010000152">
    <property type="protein sequence ID" value="CAK8696279.1"/>
    <property type="molecule type" value="Genomic_DNA"/>
</dbReference>
<evidence type="ECO:0000259" key="15">
    <source>
        <dbReference type="PROSITE" id="PS50003"/>
    </source>
</evidence>
<keyword evidence="18" id="KW-1185">Reference proteome</keyword>
<evidence type="ECO:0000256" key="12">
    <source>
        <dbReference type="ARBA" id="ARBA00031527"/>
    </source>
</evidence>
<evidence type="ECO:0000256" key="9">
    <source>
        <dbReference type="ARBA" id="ARBA00023034"/>
    </source>
</evidence>
<dbReference type="InterPro" id="IPR051213">
    <property type="entry name" value="START_lipid_transfer"/>
</dbReference>
<proteinExistence type="predicted"/>
<keyword evidence="8" id="KW-0256">Endoplasmic reticulum</keyword>
<evidence type="ECO:0000256" key="2">
    <source>
        <dbReference type="ARBA" id="ARBA00004240"/>
    </source>
</evidence>
<evidence type="ECO:0000259" key="16">
    <source>
        <dbReference type="PROSITE" id="PS50848"/>
    </source>
</evidence>
<evidence type="ECO:0000313" key="17">
    <source>
        <dbReference type="EMBL" id="CAK8696279.1"/>
    </source>
</evidence>
<dbReference type="Gene3D" id="3.30.530.20">
    <property type="match status" value="1"/>
</dbReference>
<feature type="region of interest" description="Disordered" evidence="14">
    <location>
        <begin position="1"/>
        <end position="23"/>
    </location>
</feature>
<keyword evidence="7" id="KW-0963">Cytoplasm</keyword>
<evidence type="ECO:0000256" key="6">
    <source>
        <dbReference type="ARBA" id="ARBA00022448"/>
    </source>
</evidence>
<dbReference type="SUPFAM" id="SSF55961">
    <property type="entry name" value="Bet v1-like"/>
    <property type="match status" value="1"/>
</dbReference>
<reference evidence="17 18" key="1">
    <citation type="submission" date="2024-02" db="EMBL/GenBank/DDBJ databases">
        <authorList>
            <person name="Daric V."/>
            <person name="Darras S."/>
        </authorList>
    </citation>
    <scope>NUCLEOTIDE SEQUENCE [LARGE SCALE GENOMIC DNA]</scope>
</reference>
<evidence type="ECO:0000256" key="4">
    <source>
        <dbReference type="ARBA" id="ARBA00004555"/>
    </source>
</evidence>
<dbReference type="SUPFAM" id="SSF50729">
    <property type="entry name" value="PH domain-like"/>
    <property type="match status" value="1"/>
</dbReference>
<dbReference type="Proteomes" id="UP001642483">
    <property type="component" value="Unassembled WGS sequence"/>
</dbReference>
<dbReference type="SMART" id="SM00233">
    <property type="entry name" value="PH"/>
    <property type="match status" value="1"/>
</dbReference>
<name>A0ABP0GX16_CLALP</name>
<evidence type="ECO:0000256" key="3">
    <source>
        <dbReference type="ARBA" id="ARBA00004496"/>
    </source>
</evidence>
<dbReference type="InterPro" id="IPR011993">
    <property type="entry name" value="PH-like_dom_sf"/>
</dbReference>
<dbReference type="Gene3D" id="2.30.29.30">
    <property type="entry name" value="Pleckstrin-homology domain (PH domain)/Phosphotyrosine-binding domain (PTB)"/>
    <property type="match status" value="1"/>
</dbReference>
<comment type="catalytic activity">
    <reaction evidence="1">
        <text>N-hexadecanoylsphing-4-enine(in) = N-hexadecanoylsphing-4-enine(out)</text>
        <dbReference type="Rhea" id="RHEA:45720"/>
        <dbReference type="ChEBI" id="CHEBI:72959"/>
    </reaction>
</comment>
<dbReference type="PANTHER" id="PTHR19308">
    <property type="entry name" value="PHOSPHATIDYLCHOLINE TRANSFER PROTEIN"/>
    <property type="match status" value="1"/>
</dbReference>
<dbReference type="SMART" id="SM00234">
    <property type="entry name" value="START"/>
    <property type="match status" value="1"/>
</dbReference>
<evidence type="ECO:0000256" key="10">
    <source>
        <dbReference type="ARBA" id="ARBA00023054"/>
    </source>
</evidence>
<evidence type="ECO:0000256" key="1">
    <source>
        <dbReference type="ARBA" id="ARBA00000074"/>
    </source>
</evidence>
<keyword evidence="9" id="KW-0333">Golgi apparatus</keyword>
<dbReference type="InterPro" id="IPR001849">
    <property type="entry name" value="PH_domain"/>
</dbReference>
<feature type="coiled-coil region" evidence="13">
    <location>
        <begin position="258"/>
        <end position="285"/>
    </location>
</feature>
<dbReference type="CDD" id="cd08872">
    <property type="entry name" value="START_STARD11-like"/>
    <property type="match status" value="1"/>
</dbReference>
<evidence type="ECO:0000256" key="14">
    <source>
        <dbReference type="SAM" id="MobiDB-lite"/>
    </source>
</evidence>
<accession>A0ABP0GX16</accession>
<dbReference type="PROSITE" id="PS50848">
    <property type="entry name" value="START"/>
    <property type="match status" value="1"/>
</dbReference>
<evidence type="ECO:0000256" key="11">
    <source>
        <dbReference type="ARBA" id="ARBA00023055"/>
    </source>
</evidence>
<keyword evidence="11" id="KW-0445">Lipid transport</keyword>
<dbReference type="InterPro" id="IPR023393">
    <property type="entry name" value="START-like_dom_sf"/>
</dbReference>
<dbReference type="InterPro" id="IPR041952">
    <property type="entry name" value="STARD11_START"/>
</dbReference>
<sequence length="586" mass="67454">MSDSHQSLSSSEDEEPFIEDSEKPSIRGVLSKWTNYIHGWQDRFVCCQDGTLFYYRTKDETEFGCRGTISLSKASVMTHEFDPCRFDVCINDSIWYLRASMDSEKQQWIDVIEANKMEAENLSLRRHGSLLSLGSGPSITSSSSFRKGHGLKEKLAELETFRDILDRQIDTLQNYFDACANIAQPKDIRDHWTGDKDIDPTFDHEGLSIDRFDNHVELKLPGNISGVDFKGEAITFKATTTGIQATLAHCIEMINKREEMWLKKLEREQERRRKAEEQYRISLAMAKKNLAFIGSPDYEEGPQSGLTEEEFFECVETELDRQERFSQDIERSRSLLREAEKQPRGHHRFSNEIDKRVKHHLDDSLKPPGADDDKWELVAEEGEMKVYRKELIEDGLICDPLKALHSIKNVTAREMCHYFWLTDVRKEWEGTIENFSVVEVLDELTIVIYQTHRRIWPSAQRDCLYVSSMLKVDNPPPNGDGCKPYDTWMVCNFSVDLNEANPVAGCVRALVEIALICQTYVTPPADGGPITRDCLKCDIVYVANVNPGGWVPASVLRSLTKREYPKFLRRFTAYVQEKTKEKEILI</sequence>
<evidence type="ECO:0000256" key="7">
    <source>
        <dbReference type="ARBA" id="ARBA00022490"/>
    </source>
</evidence>
<organism evidence="17 18">
    <name type="scientific">Clavelina lepadiformis</name>
    <name type="common">Light-bulb sea squirt</name>
    <name type="synonym">Ascidia lepadiformis</name>
    <dbReference type="NCBI Taxonomy" id="159417"/>
    <lineage>
        <taxon>Eukaryota</taxon>
        <taxon>Metazoa</taxon>
        <taxon>Chordata</taxon>
        <taxon>Tunicata</taxon>
        <taxon>Ascidiacea</taxon>
        <taxon>Aplousobranchia</taxon>
        <taxon>Clavelinidae</taxon>
        <taxon>Clavelina</taxon>
    </lineage>
</organism>